<organism evidence="7 8">
    <name type="scientific">Chlamydomonas schloesseri</name>
    <dbReference type="NCBI Taxonomy" id="2026947"/>
    <lineage>
        <taxon>Eukaryota</taxon>
        <taxon>Viridiplantae</taxon>
        <taxon>Chlorophyta</taxon>
        <taxon>core chlorophytes</taxon>
        <taxon>Chlorophyceae</taxon>
        <taxon>CS clade</taxon>
        <taxon>Chlamydomonadales</taxon>
        <taxon>Chlamydomonadaceae</taxon>
        <taxon>Chlamydomonas</taxon>
    </lineage>
</organism>
<evidence type="ECO:0000313" key="8">
    <source>
        <dbReference type="Proteomes" id="UP000613740"/>
    </source>
</evidence>
<feature type="region of interest" description="Disordered" evidence="5">
    <location>
        <begin position="522"/>
        <end position="591"/>
    </location>
</feature>
<evidence type="ECO:0000256" key="5">
    <source>
        <dbReference type="SAM" id="MobiDB-lite"/>
    </source>
</evidence>
<dbReference type="EMBL" id="JAEHOD010000045">
    <property type="protein sequence ID" value="KAG2437737.1"/>
    <property type="molecule type" value="Genomic_DNA"/>
</dbReference>
<dbReference type="Proteomes" id="UP000613740">
    <property type="component" value="Unassembled WGS sequence"/>
</dbReference>
<feature type="compositionally biased region" description="Low complexity" evidence="5">
    <location>
        <begin position="179"/>
        <end position="191"/>
    </location>
</feature>
<feature type="compositionally biased region" description="Pro residues" evidence="5">
    <location>
        <begin position="47"/>
        <end position="60"/>
    </location>
</feature>
<feature type="region of interest" description="Disordered" evidence="5">
    <location>
        <begin position="1"/>
        <end position="100"/>
    </location>
</feature>
<dbReference type="InterPro" id="IPR003653">
    <property type="entry name" value="Peptidase_C48_C"/>
</dbReference>
<keyword evidence="8" id="KW-1185">Reference proteome</keyword>
<keyword evidence="3" id="KW-0378">Hydrolase</keyword>
<evidence type="ECO:0000256" key="3">
    <source>
        <dbReference type="ARBA" id="ARBA00022801"/>
    </source>
</evidence>
<gene>
    <name evidence="7" type="ORF">HYH02_011114</name>
</gene>
<dbReference type="GO" id="GO:0005634">
    <property type="term" value="C:nucleus"/>
    <property type="evidence" value="ECO:0007669"/>
    <property type="project" value="TreeGrafter"/>
</dbReference>
<dbReference type="PROSITE" id="PS50600">
    <property type="entry name" value="ULP_PROTEASE"/>
    <property type="match status" value="1"/>
</dbReference>
<keyword evidence="2" id="KW-0645">Protease</keyword>
<comment type="caution">
    <text evidence="7">The sequence shown here is derived from an EMBL/GenBank/DDBJ whole genome shotgun (WGS) entry which is preliminary data.</text>
</comment>
<dbReference type="GO" id="GO:0006508">
    <property type="term" value="P:proteolysis"/>
    <property type="evidence" value="ECO:0007669"/>
    <property type="project" value="UniProtKB-KW"/>
</dbReference>
<feature type="compositionally biased region" description="Low complexity" evidence="5">
    <location>
        <begin position="26"/>
        <end position="46"/>
    </location>
</feature>
<dbReference type="InterPro" id="IPR038765">
    <property type="entry name" value="Papain-like_cys_pep_sf"/>
</dbReference>
<reference evidence="7" key="1">
    <citation type="journal article" date="2020" name="bioRxiv">
        <title>Comparative genomics of Chlamydomonas.</title>
        <authorList>
            <person name="Craig R.J."/>
            <person name="Hasan A.R."/>
            <person name="Ness R.W."/>
            <person name="Keightley P.D."/>
        </authorList>
    </citation>
    <scope>NUCLEOTIDE SEQUENCE</scope>
    <source>
        <strain evidence="7">CCAP 11/173</strain>
    </source>
</reference>
<dbReference type="GO" id="GO:0016929">
    <property type="term" value="F:deSUMOylase activity"/>
    <property type="evidence" value="ECO:0007669"/>
    <property type="project" value="TreeGrafter"/>
</dbReference>
<feature type="compositionally biased region" description="Low complexity" evidence="5">
    <location>
        <begin position="124"/>
        <end position="146"/>
    </location>
</feature>
<name>A0A835T2G4_9CHLO</name>
<proteinExistence type="inferred from homology"/>
<sequence length="858" mass="88645">MLDRAAHAGASSQAGLQQPALPPRAQPAASARPQVPGAGPQHAAPAVPAPRPAAPPPLPPGLMGTPVSSSTPAQQPGLGRAWAGAADTPGGPQPQRLAFDTPGTATQRLNHLSLASPTPGPGPGSVTAAAAAARAGTGLPSRTPAAAASGAAPLYTPGLRPLPAGTAFEVAAAATAAGLAGSGAAHQQPQHQHQHQPLPPPTEWRRSPGPVGLGSRPPLPLAGRSPVAAGSGAGASATPQPQPPLQAYNATHQALALMTAAQAMQQAATVLATQGGFAALAGGAHARQLALMAGTPLPQVPFAHAYAAYGAELAAPGGDVALGGAVARFLDLRQQQRAAAAAAAAAAAGTATAAASAATAAVVREDGGYIGEDDEEGAASRADTTSLAARLRQAARRSSALVHGPPGSDGAAAADGVAAAAAAAAAERARLSRAVDQGGAEALQMIGLKLGAHDKVVSQLRQSAAADTDRKVAGIKAADEARRREQQRRLEAAAAAAAAAAKQQAAAAAAAAAAAQAAAPSKAVEEAAPPRRRAPAARPPPPPADEDVCDLISSSEEEEEVEGEGEEGHEEEGYEEEEEEEEEEPGDLLRPITPAEADSWRLVMNKSLNPKETLLAYAPNPATDIKLPRDKLQCMATATWLNDEVINLYMLLLQERDTRLRQLGGGGANGAAAAGGGGGGGGSYPRCHFFNSFFYNKLFQDENKYNYANVRRWTLPARLRNGMQASPDQSVLLLDRILLPVHQGIHWCCAEVDVAARAVRYYDSLKGEDRQLVQHLLQWVSDESADKLKNRWDTSSWSVEFPKDIPTQRNGCDCGVFAIMFADRRGAGLVRWDFDQPDMELLRRRVLHRLLRLRVDLY</sequence>
<feature type="compositionally biased region" description="Acidic residues" evidence="5">
    <location>
        <begin position="544"/>
        <end position="586"/>
    </location>
</feature>
<evidence type="ECO:0000256" key="2">
    <source>
        <dbReference type="ARBA" id="ARBA00022670"/>
    </source>
</evidence>
<dbReference type="Pfam" id="PF02902">
    <property type="entry name" value="Peptidase_C48"/>
    <property type="match status" value="1"/>
</dbReference>
<feature type="region of interest" description="Disordered" evidence="5">
    <location>
        <begin position="179"/>
        <end position="245"/>
    </location>
</feature>
<feature type="region of interest" description="Disordered" evidence="5">
    <location>
        <begin position="112"/>
        <end position="146"/>
    </location>
</feature>
<protein>
    <recommendedName>
        <fullName evidence="6">Ubiquitin-like protease family profile domain-containing protein</fullName>
    </recommendedName>
</protein>
<accession>A0A835T2G4</accession>
<dbReference type="SUPFAM" id="SSF54001">
    <property type="entry name" value="Cysteine proteinases"/>
    <property type="match status" value="1"/>
</dbReference>
<dbReference type="PANTHER" id="PTHR12606">
    <property type="entry name" value="SENTRIN/SUMO-SPECIFIC PROTEASE"/>
    <property type="match status" value="1"/>
</dbReference>
<comment type="similarity">
    <text evidence="1">Belongs to the peptidase C48 family.</text>
</comment>
<keyword evidence="4" id="KW-0788">Thiol protease</keyword>
<feature type="domain" description="Ubiquitin-like protease family profile" evidence="6">
    <location>
        <begin position="625"/>
        <end position="825"/>
    </location>
</feature>
<feature type="compositionally biased region" description="Low complexity" evidence="5">
    <location>
        <begin position="222"/>
        <end position="237"/>
    </location>
</feature>
<evidence type="ECO:0000313" key="7">
    <source>
        <dbReference type="EMBL" id="KAG2437737.1"/>
    </source>
</evidence>
<evidence type="ECO:0000259" key="6">
    <source>
        <dbReference type="PROSITE" id="PS50600"/>
    </source>
</evidence>
<dbReference type="GO" id="GO:0016926">
    <property type="term" value="P:protein desumoylation"/>
    <property type="evidence" value="ECO:0007669"/>
    <property type="project" value="TreeGrafter"/>
</dbReference>
<dbReference type="PANTHER" id="PTHR12606:SF1">
    <property type="entry name" value="UBIQUITIN-LIKE-SPECIFIC PROTEASE 1A"/>
    <property type="match status" value="1"/>
</dbReference>
<evidence type="ECO:0000256" key="1">
    <source>
        <dbReference type="ARBA" id="ARBA00005234"/>
    </source>
</evidence>
<dbReference type="OrthoDB" id="1939479at2759"/>
<dbReference type="AlphaFoldDB" id="A0A835T2G4"/>
<dbReference type="Gene3D" id="3.40.395.10">
    <property type="entry name" value="Adenoviral Proteinase, Chain A"/>
    <property type="match status" value="1"/>
</dbReference>
<evidence type="ECO:0000256" key="4">
    <source>
        <dbReference type="ARBA" id="ARBA00022807"/>
    </source>
</evidence>